<comment type="caution">
    <text evidence="2">The sequence shown here is derived from an EMBL/GenBank/DDBJ whole genome shotgun (WGS) entry which is preliminary data.</text>
</comment>
<organism evidence="2 3">
    <name type="scientific">Subtercola boreus</name>
    <dbReference type="NCBI Taxonomy" id="120213"/>
    <lineage>
        <taxon>Bacteria</taxon>
        <taxon>Bacillati</taxon>
        <taxon>Actinomycetota</taxon>
        <taxon>Actinomycetes</taxon>
        <taxon>Micrococcales</taxon>
        <taxon>Microbacteriaceae</taxon>
        <taxon>Subtercola</taxon>
    </lineage>
</organism>
<dbReference type="EMBL" id="NBXA01000003">
    <property type="protein sequence ID" value="RFA16241.1"/>
    <property type="molecule type" value="Genomic_DNA"/>
</dbReference>
<dbReference type="Gene3D" id="1.10.30.50">
    <property type="match status" value="1"/>
</dbReference>
<dbReference type="Pfam" id="PF02720">
    <property type="entry name" value="DUF222"/>
    <property type="match status" value="1"/>
</dbReference>
<feature type="domain" description="DUF222" evidence="1">
    <location>
        <begin position="36"/>
        <end position="334"/>
    </location>
</feature>
<dbReference type="OrthoDB" id="3261064at2"/>
<proteinExistence type="predicted"/>
<name>A0A3E0W2M4_9MICO</name>
<sequence>MNRGVLMTDERQLRRQQLRADFAAATRAVLAGEQQAARAAAAQLVLVERLRVAGLALHFSDQSSGGPKWSQRVVAQRTVITELAVGAHLSETDARRRVDTAEGLAGPYPATRAALERGSISSRHAEKIVQHGALLPPDSVPEYEARIVPIAERMSVQRLEREARAAVEDAQPTTSVERHVRAVQGRRLVLDPAADGMAWLSLFLPAVEAAAIHNRATGLGRTLKSSGDPRTLAQLRVDALADLALNGESSIPGAPRGLRAHVRVTVPALTLLGHEQAGSAELEGYGPIDRLTALELTRSAPTFQRVLTDPVTGVALSYGRTSYKVPAALDELIRTVHSECTFPLSCTSAATADLDHTVAFAEGGETRLGNLSPLCASHHKVKHHTEWKVEQHPGSGRSAGSLVWTSPAGFAYTVDPTPIARPAPAVRSIQMVRSTQAVRPTPQFVEAAPF</sequence>
<reference evidence="2 3" key="1">
    <citation type="submission" date="2017-04" db="EMBL/GenBank/DDBJ databases">
        <title>Comparative genome analysis of Subtercola boreus.</title>
        <authorList>
            <person name="Cho Y.-J."/>
            <person name="Cho A."/>
            <person name="Kim O.-S."/>
            <person name="Lee J.-I."/>
        </authorList>
    </citation>
    <scope>NUCLEOTIDE SEQUENCE [LARGE SCALE GENOMIC DNA]</scope>
    <source>
        <strain evidence="2 3">P27444</strain>
    </source>
</reference>
<evidence type="ECO:0000259" key="1">
    <source>
        <dbReference type="Pfam" id="PF02720"/>
    </source>
</evidence>
<evidence type="ECO:0000313" key="3">
    <source>
        <dbReference type="Proteomes" id="UP000256709"/>
    </source>
</evidence>
<protein>
    <recommendedName>
        <fullName evidence="1">DUF222 domain-containing protein</fullName>
    </recommendedName>
</protein>
<dbReference type="CDD" id="cd00085">
    <property type="entry name" value="HNHc"/>
    <property type="match status" value="1"/>
</dbReference>
<gene>
    <name evidence="2" type="ORF">B7R21_02350</name>
</gene>
<dbReference type="Proteomes" id="UP000256709">
    <property type="component" value="Unassembled WGS sequence"/>
</dbReference>
<dbReference type="AlphaFoldDB" id="A0A3E0W2M4"/>
<accession>A0A3E0W2M4</accession>
<evidence type="ECO:0000313" key="2">
    <source>
        <dbReference type="EMBL" id="RFA16241.1"/>
    </source>
</evidence>
<dbReference type="InterPro" id="IPR003870">
    <property type="entry name" value="DUF222"/>
</dbReference>
<dbReference type="InterPro" id="IPR003615">
    <property type="entry name" value="HNH_nuc"/>
</dbReference>